<reference evidence="2 3" key="1">
    <citation type="submission" date="2024-01" db="EMBL/GenBank/DDBJ databases">
        <title>A telomere-to-telomere, gap-free genome of sweet tea (Lithocarpus litseifolius).</title>
        <authorList>
            <person name="Zhou J."/>
        </authorList>
    </citation>
    <scope>NUCLEOTIDE SEQUENCE [LARGE SCALE GENOMIC DNA]</scope>
    <source>
        <strain evidence="2">Zhou-2022a</strain>
        <tissue evidence="2">Leaf</tissue>
    </source>
</reference>
<evidence type="ECO:0000313" key="2">
    <source>
        <dbReference type="EMBL" id="KAL0008768.1"/>
    </source>
</evidence>
<gene>
    <name evidence="2" type="ORF">SO802_010270</name>
</gene>
<feature type="compositionally biased region" description="Low complexity" evidence="1">
    <location>
        <begin position="181"/>
        <end position="191"/>
    </location>
</feature>
<keyword evidence="3" id="KW-1185">Reference proteome</keyword>
<evidence type="ECO:0000256" key="1">
    <source>
        <dbReference type="SAM" id="MobiDB-lite"/>
    </source>
</evidence>
<feature type="region of interest" description="Disordered" evidence="1">
    <location>
        <begin position="181"/>
        <end position="205"/>
    </location>
</feature>
<sequence length="266" mass="29849">MASRRSKDKSLAIDNQIVKREPTSSLQTANQFTTLGTIPKPNYSTVLALSYDPYALTPVHQPVGTAFPRNASQYVKKQYFQNLFSIEPNKASIVDPLKLAKSYFPPKIHWILEHGEKNLQYYSNLLCHEKSIIINTISDKVYTSKIIYHSVYIVNEFSNFADPPIARNYLPNQTLVQVEAPSPSSIKNVKPPVKPKKKGSPLDDLRRDPDALFALLKCAEDLVANRTSEGEESKASSEAFVANNPYFPYDQELFGHDEGTPDLGDV</sequence>
<name>A0AAW2DGR9_9ROSI</name>
<dbReference type="AlphaFoldDB" id="A0AAW2DGR9"/>
<evidence type="ECO:0000313" key="3">
    <source>
        <dbReference type="Proteomes" id="UP001459277"/>
    </source>
</evidence>
<comment type="caution">
    <text evidence="2">The sequence shown here is derived from an EMBL/GenBank/DDBJ whole genome shotgun (WGS) entry which is preliminary data.</text>
</comment>
<proteinExistence type="predicted"/>
<dbReference type="Proteomes" id="UP001459277">
    <property type="component" value="Unassembled WGS sequence"/>
</dbReference>
<protein>
    <submittedName>
        <fullName evidence="2">Uncharacterized protein</fullName>
    </submittedName>
</protein>
<organism evidence="2 3">
    <name type="scientific">Lithocarpus litseifolius</name>
    <dbReference type="NCBI Taxonomy" id="425828"/>
    <lineage>
        <taxon>Eukaryota</taxon>
        <taxon>Viridiplantae</taxon>
        <taxon>Streptophyta</taxon>
        <taxon>Embryophyta</taxon>
        <taxon>Tracheophyta</taxon>
        <taxon>Spermatophyta</taxon>
        <taxon>Magnoliopsida</taxon>
        <taxon>eudicotyledons</taxon>
        <taxon>Gunneridae</taxon>
        <taxon>Pentapetalae</taxon>
        <taxon>rosids</taxon>
        <taxon>fabids</taxon>
        <taxon>Fagales</taxon>
        <taxon>Fagaceae</taxon>
        <taxon>Lithocarpus</taxon>
    </lineage>
</organism>
<accession>A0AAW2DGR9</accession>
<dbReference type="EMBL" id="JAZDWU010000003">
    <property type="protein sequence ID" value="KAL0008768.1"/>
    <property type="molecule type" value="Genomic_DNA"/>
</dbReference>